<keyword evidence="1" id="KW-0732">Signal</keyword>
<dbReference type="PANTHER" id="PTHR23104:SF12">
    <property type="entry name" value="EF-HAND DOMAIN-CONTAINING PROTEIN"/>
    <property type="match status" value="1"/>
</dbReference>
<keyword evidence="2" id="KW-0677">Repeat</keyword>
<feature type="domain" description="EF-hand" evidence="4">
    <location>
        <begin position="70"/>
        <end position="99"/>
    </location>
</feature>
<dbReference type="SUPFAM" id="SSF47473">
    <property type="entry name" value="EF-hand"/>
    <property type="match status" value="1"/>
</dbReference>
<proteinExistence type="predicted"/>
<dbReference type="PANTHER" id="PTHR23104">
    <property type="entry name" value="MULTIPLE COAGULATION FACTOR DEFICIENCY PROTEIN 2 NEURAL STEM CELL DERIVED NEURONAL SURVIVAL PROTEIN"/>
    <property type="match status" value="1"/>
</dbReference>
<organism evidence="5 6">
    <name type="scientific">Pristionchus fissidentatus</name>
    <dbReference type="NCBI Taxonomy" id="1538716"/>
    <lineage>
        <taxon>Eukaryota</taxon>
        <taxon>Metazoa</taxon>
        <taxon>Ecdysozoa</taxon>
        <taxon>Nematoda</taxon>
        <taxon>Chromadorea</taxon>
        <taxon>Rhabditida</taxon>
        <taxon>Rhabditina</taxon>
        <taxon>Diplogasteromorpha</taxon>
        <taxon>Diplogasteroidea</taxon>
        <taxon>Neodiplogasteridae</taxon>
        <taxon>Pristionchus</taxon>
    </lineage>
</organism>
<dbReference type="EMBL" id="BTSY01000007">
    <property type="protein sequence ID" value="GMT36509.1"/>
    <property type="molecule type" value="Genomic_DNA"/>
</dbReference>
<protein>
    <recommendedName>
        <fullName evidence="4">EF-hand domain-containing protein</fullName>
    </recommendedName>
</protein>
<gene>
    <name evidence="5" type="ORF">PFISCL1PPCAC_27806</name>
</gene>
<evidence type="ECO:0000256" key="2">
    <source>
        <dbReference type="ARBA" id="ARBA00022737"/>
    </source>
</evidence>
<dbReference type="InterPro" id="IPR052110">
    <property type="entry name" value="MCFD2-like"/>
</dbReference>
<dbReference type="Pfam" id="PF13499">
    <property type="entry name" value="EF-hand_7"/>
    <property type="match status" value="1"/>
</dbReference>
<keyword evidence="6" id="KW-1185">Reference proteome</keyword>
<dbReference type="Gene3D" id="1.10.238.10">
    <property type="entry name" value="EF-hand"/>
    <property type="match status" value="1"/>
</dbReference>
<sequence length="99" mass="11676">KYSRHIREHMEDKIELPSRMKKMQSRFLYFEMHDLNKDNAIDGIELLKMMSHDHGKGVTMFGAPVKNEELMIERIDKTLADIDFDGNGFITFSEFSLHQ</sequence>
<feature type="non-terminal residue" evidence="5">
    <location>
        <position position="1"/>
    </location>
</feature>
<name>A0AAV5X0J4_9BILA</name>
<evidence type="ECO:0000313" key="6">
    <source>
        <dbReference type="Proteomes" id="UP001432322"/>
    </source>
</evidence>
<dbReference type="InterPro" id="IPR011992">
    <property type="entry name" value="EF-hand-dom_pair"/>
</dbReference>
<dbReference type="GO" id="GO:0005509">
    <property type="term" value="F:calcium ion binding"/>
    <property type="evidence" value="ECO:0007669"/>
    <property type="project" value="InterPro"/>
</dbReference>
<reference evidence="5" key="1">
    <citation type="submission" date="2023-10" db="EMBL/GenBank/DDBJ databases">
        <title>Genome assembly of Pristionchus species.</title>
        <authorList>
            <person name="Yoshida K."/>
            <person name="Sommer R.J."/>
        </authorList>
    </citation>
    <scope>NUCLEOTIDE SEQUENCE</scope>
    <source>
        <strain evidence="5">RS5133</strain>
    </source>
</reference>
<comment type="caution">
    <text evidence="5">The sequence shown here is derived from an EMBL/GenBank/DDBJ whole genome shotgun (WGS) entry which is preliminary data.</text>
</comment>
<evidence type="ECO:0000313" key="5">
    <source>
        <dbReference type="EMBL" id="GMT36509.1"/>
    </source>
</evidence>
<accession>A0AAV5X0J4</accession>
<dbReference type="AlphaFoldDB" id="A0AAV5X0J4"/>
<dbReference type="PROSITE" id="PS00018">
    <property type="entry name" value="EF_HAND_1"/>
    <property type="match status" value="2"/>
</dbReference>
<dbReference type="InterPro" id="IPR002048">
    <property type="entry name" value="EF_hand_dom"/>
</dbReference>
<evidence type="ECO:0000259" key="4">
    <source>
        <dbReference type="PROSITE" id="PS50222"/>
    </source>
</evidence>
<dbReference type="Proteomes" id="UP001432322">
    <property type="component" value="Unassembled WGS sequence"/>
</dbReference>
<dbReference type="PROSITE" id="PS50222">
    <property type="entry name" value="EF_HAND_2"/>
    <property type="match status" value="1"/>
</dbReference>
<dbReference type="InterPro" id="IPR018247">
    <property type="entry name" value="EF_Hand_1_Ca_BS"/>
</dbReference>
<feature type="non-terminal residue" evidence="5">
    <location>
        <position position="99"/>
    </location>
</feature>
<evidence type="ECO:0000256" key="1">
    <source>
        <dbReference type="ARBA" id="ARBA00022729"/>
    </source>
</evidence>
<keyword evidence="3" id="KW-0106">Calcium</keyword>
<evidence type="ECO:0000256" key="3">
    <source>
        <dbReference type="ARBA" id="ARBA00022837"/>
    </source>
</evidence>